<evidence type="ECO:0000256" key="4">
    <source>
        <dbReference type="ARBA" id="ARBA00022679"/>
    </source>
</evidence>
<dbReference type="AlphaFoldDB" id="A0AAX6SYW8"/>
<reference evidence="8" key="1">
    <citation type="submission" date="2025-08" db="UniProtKB">
        <authorList>
            <consortium name="RefSeq"/>
        </authorList>
    </citation>
    <scope>IDENTIFICATION</scope>
</reference>
<protein>
    <recommendedName>
        <fullName evidence="5">Sulfotransferase</fullName>
        <ecNumber evidence="5">2.8.2.-</ecNumber>
    </recommendedName>
</protein>
<feature type="domain" description="Sulfotransferase" evidence="6">
    <location>
        <begin position="16"/>
        <end position="96"/>
    </location>
</feature>
<organism evidence="7 8">
    <name type="scientific">Heterocephalus glaber</name>
    <name type="common">Naked mole rat</name>
    <dbReference type="NCBI Taxonomy" id="10181"/>
    <lineage>
        <taxon>Eukaryota</taxon>
        <taxon>Metazoa</taxon>
        <taxon>Chordata</taxon>
        <taxon>Craniata</taxon>
        <taxon>Vertebrata</taxon>
        <taxon>Euteleostomi</taxon>
        <taxon>Mammalia</taxon>
        <taxon>Eutheria</taxon>
        <taxon>Euarchontoglires</taxon>
        <taxon>Glires</taxon>
        <taxon>Rodentia</taxon>
        <taxon>Hystricomorpha</taxon>
        <taxon>Bathyergidae</taxon>
        <taxon>Heterocephalus</taxon>
    </lineage>
</organism>
<dbReference type="InterPro" id="IPR027417">
    <property type="entry name" value="P-loop_NTPase"/>
</dbReference>
<dbReference type="SUPFAM" id="SSF52540">
    <property type="entry name" value="P-loop containing nucleoside triphosphate hydrolases"/>
    <property type="match status" value="1"/>
</dbReference>
<dbReference type="EC" id="2.8.2.-" evidence="5"/>
<gene>
    <name evidence="8" type="primary">LOC101723797</name>
</gene>
<sequence>MLVGSSAAPCIPEPPGTTWMCEILDMIQNDGDEVKCRRTISSERVPFLELKFPRKERSGLEKALVMPSLRIVATHIPSHLLPQFFWKQNCKIIYVA</sequence>
<dbReference type="Gene3D" id="3.40.50.300">
    <property type="entry name" value="P-loop containing nucleotide triphosphate hydrolases"/>
    <property type="match status" value="1"/>
</dbReference>
<dbReference type="Proteomes" id="UP000694906">
    <property type="component" value="Unplaced"/>
</dbReference>
<accession>A0AAX6SYW8</accession>
<dbReference type="RefSeq" id="XP_021113809.1">
    <property type="nucleotide sequence ID" value="XM_021258150.1"/>
</dbReference>
<evidence type="ECO:0000313" key="7">
    <source>
        <dbReference type="Proteomes" id="UP000694906"/>
    </source>
</evidence>
<dbReference type="Pfam" id="PF00685">
    <property type="entry name" value="Sulfotransfer_1"/>
    <property type="match status" value="1"/>
</dbReference>
<evidence type="ECO:0000256" key="5">
    <source>
        <dbReference type="RuleBase" id="RU361155"/>
    </source>
</evidence>
<comment type="similarity">
    <text evidence="2 5">Belongs to the sulfotransferase 1 family.</text>
</comment>
<keyword evidence="3" id="KW-0963">Cytoplasm</keyword>
<evidence type="ECO:0000313" key="8">
    <source>
        <dbReference type="RefSeq" id="XP_021113809.1"/>
    </source>
</evidence>
<keyword evidence="4 5" id="KW-0808">Transferase</keyword>
<evidence type="ECO:0000256" key="2">
    <source>
        <dbReference type="ARBA" id="ARBA00005771"/>
    </source>
</evidence>
<keyword evidence="7" id="KW-1185">Reference proteome</keyword>
<comment type="subcellular location">
    <subcellularLocation>
        <location evidence="1">Cytoplasm</location>
    </subcellularLocation>
</comment>
<dbReference type="GO" id="GO:0008146">
    <property type="term" value="F:sulfotransferase activity"/>
    <property type="evidence" value="ECO:0007669"/>
    <property type="project" value="InterPro"/>
</dbReference>
<evidence type="ECO:0000256" key="3">
    <source>
        <dbReference type="ARBA" id="ARBA00022490"/>
    </source>
</evidence>
<name>A0AAX6SYW8_HETGA</name>
<dbReference type="GeneID" id="101723797"/>
<dbReference type="GO" id="GO:0005737">
    <property type="term" value="C:cytoplasm"/>
    <property type="evidence" value="ECO:0007669"/>
    <property type="project" value="UniProtKB-SubCell"/>
</dbReference>
<evidence type="ECO:0000259" key="6">
    <source>
        <dbReference type="Pfam" id="PF00685"/>
    </source>
</evidence>
<dbReference type="PANTHER" id="PTHR11783">
    <property type="entry name" value="SULFOTRANSFERASE SULT"/>
    <property type="match status" value="1"/>
</dbReference>
<evidence type="ECO:0000256" key="1">
    <source>
        <dbReference type="ARBA" id="ARBA00004496"/>
    </source>
</evidence>
<dbReference type="InterPro" id="IPR000863">
    <property type="entry name" value="Sulfotransferase_dom"/>
</dbReference>
<proteinExistence type="inferred from homology"/>